<dbReference type="Gene3D" id="2.102.10.10">
    <property type="entry name" value="Rieske [2Fe-2S] iron-sulphur domain"/>
    <property type="match status" value="1"/>
</dbReference>
<evidence type="ECO:0000256" key="3">
    <source>
        <dbReference type="ARBA" id="ARBA00004972"/>
    </source>
</evidence>
<dbReference type="PANTHER" id="PTHR21266">
    <property type="entry name" value="IRON-SULFUR DOMAIN CONTAINING PROTEIN"/>
    <property type="match status" value="1"/>
</dbReference>
<dbReference type="AlphaFoldDB" id="A0A1M7RK25"/>
<keyword evidence="10" id="KW-0408">Iron</keyword>
<dbReference type="Pfam" id="PF00355">
    <property type="entry name" value="Rieske"/>
    <property type="match status" value="1"/>
</dbReference>
<feature type="domain" description="Rieske" evidence="21">
    <location>
        <begin position="12"/>
        <end position="115"/>
    </location>
</feature>
<dbReference type="GO" id="GO:0016020">
    <property type="term" value="C:membrane"/>
    <property type="evidence" value="ECO:0007669"/>
    <property type="project" value="UniProtKB-SubCell"/>
</dbReference>
<dbReference type="InterPro" id="IPR036922">
    <property type="entry name" value="Rieske_2Fe-2S_sf"/>
</dbReference>
<evidence type="ECO:0000256" key="5">
    <source>
        <dbReference type="ARBA" id="ARBA00022714"/>
    </source>
</evidence>
<evidence type="ECO:0000256" key="19">
    <source>
        <dbReference type="ARBA" id="ARBA00047853"/>
    </source>
</evidence>
<dbReference type="OrthoDB" id="5243643at2"/>
<comment type="catalytic activity">
    <reaction evidence="19">
        <text>cholesterol + NADH + O2 + H(+) = 7-dehydrocholesterol + NAD(+) + 2 H2O</text>
        <dbReference type="Rhea" id="RHEA:51644"/>
        <dbReference type="ChEBI" id="CHEBI:15377"/>
        <dbReference type="ChEBI" id="CHEBI:15378"/>
        <dbReference type="ChEBI" id="CHEBI:15379"/>
        <dbReference type="ChEBI" id="CHEBI:16113"/>
        <dbReference type="ChEBI" id="CHEBI:17759"/>
        <dbReference type="ChEBI" id="CHEBI:57540"/>
        <dbReference type="ChEBI" id="CHEBI:57945"/>
        <dbReference type="EC" id="1.14.19.21"/>
    </reaction>
    <physiologicalReaction direction="left-to-right" evidence="19">
        <dbReference type="Rhea" id="RHEA:51645"/>
    </physiologicalReaction>
</comment>
<dbReference type="PANTHER" id="PTHR21266:SF32">
    <property type="entry name" value="CHOLESTEROL 7-DESATURASE NVD"/>
    <property type="match status" value="1"/>
</dbReference>
<evidence type="ECO:0000256" key="1">
    <source>
        <dbReference type="ARBA" id="ARBA00001962"/>
    </source>
</evidence>
<dbReference type="SUPFAM" id="SSF55961">
    <property type="entry name" value="Bet v1-like"/>
    <property type="match status" value="1"/>
</dbReference>
<gene>
    <name evidence="22" type="ORF">SAMN05443668_11648</name>
</gene>
<evidence type="ECO:0000313" key="22">
    <source>
        <dbReference type="EMBL" id="SHN46512.1"/>
    </source>
</evidence>
<evidence type="ECO:0000256" key="17">
    <source>
        <dbReference type="ARBA" id="ARBA00030944"/>
    </source>
</evidence>
<dbReference type="SUPFAM" id="SSF50022">
    <property type="entry name" value="ISP domain"/>
    <property type="match status" value="1"/>
</dbReference>
<dbReference type="GO" id="GO:0008203">
    <property type="term" value="P:cholesterol metabolic process"/>
    <property type="evidence" value="ECO:0007669"/>
    <property type="project" value="InterPro"/>
</dbReference>
<dbReference type="Pfam" id="PF19298">
    <property type="entry name" value="KshA_C"/>
    <property type="match status" value="1"/>
</dbReference>
<sequence>MKVPFTWKPTGWYMIGWSAEFTQGEVRPLHYFGEELAAYRDDNGELHVLQAHCRHLGAHLGHGGKVEGDCVVCPFHGWRWAPDGTNRSIPYQDRPNRAARMRVYPVVEQHECVFLWHHPHGEPPSWQVPDIFESFPQFDTDDTHFYPAYPTFSSRAEKEPVHPQIVAENGPDSVHFEYVHHATVTPRMLKYEAVDHEWRFLTGWPNTRSADPDAMVLRIHSNMFGLGGAISAFEGVQQHRLIFACTPVDDGVSDLFYSIWWPRLEGDENPVPPDDLRERIEKQFLSTVWDDLSIWRYQEYIEHPTLATQDAAAYTSVRRWAKQFYDITPDR</sequence>
<dbReference type="GO" id="GO:0004497">
    <property type="term" value="F:monooxygenase activity"/>
    <property type="evidence" value="ECO:0007669"/>
    <property type="project" value="UniProtKB-ARBA"/>
</dbReference>
<dbReference type="EC" id="1.14.19.21" evidence="16"/>
<evidence type="ECO:0000256" key="2">
    <source>
        <dbReference type="ARBA" id="ARBA00004370"/>
    </source>
</evidence>
<evidence type="ECO:0000256" key="6">
    <source>
        <dbReference type="ARBA" id="ARBA00022723"/>
    </source>
</evidence>
<dbReference type="Proteomes" id="UP000184440">
    <property type="component" value="Unassembled WGS sequence"/>
</dbReference>
<dbReference type="GO" id="GO:0016042">
    <property type="term" value="P:lipid catabolic process"/>
    <property type="evidence" value="ECO:0007669"/>
    <property type="project" value="UniProtKB-KW"/>
</dbReference>
<evidence type="ECO:0000256" key="18">
    <source>
        <dbReference type="ARBA" id="ARBA00046982"/>
    </source>
</evidence>
<name>A0A1M7RK25_9ACTN</name>
<keyword evidence="9" id="KW-0560">Oxidoreductase</keyword>
<comment type="subcellular location">
    <subcellularLocation>
        <location evidence="2">Membrane</location>
    </subcellularLocation>
</comment>
<evidence type="ECO:0000256" key="15">
    <source>
        <dbReference type="ARBA" id="ARBA00025729"/>
    </source>
</evidence>
<evidence type="ECO:0000256" key="7">
    <source>
        <dbReference type="ARBA" id="ARBA00022963"/>
    </source>
</evidence>
<dbReference type="Gene3D" id="3.90.380.10">
    <property type="entry name" value="Naphthalene 1,2-dioxygenase Alpha Subunit, Chain A, domain 1"/>
    <property type="match status" value="1"/>
</dbReference>
<evidence type="ECO:0000256" key="14">
    <source>
        <dbReference type="ARBA" id="ARBA00025712"/>
    </source>
</evidence>
<dbReference type="PROSITE" id="PS51296">
    <property type="entry name" value="RIESKE"/>
    <property type="match status" value="1"/>
</dbReference>
<keyword evidence="12" id="KW-0472">Membrane</keyword>
<dbReference type="InterPro" id="IPR045605">
    <property type="entry name" value="KshA-like_C"/>
</dbReference>
<evidence type="ECO:0000313" key="23">
    <source>
        <dbReference type="Proteomes" id="UP000184440"/>
    </source>
</evidence>
<evidence type="ECO:0000256" key="16">
    <source>
        <dbReference type="ARBA" id="ARBA00026095"/>
    </source>
</evidence>
<dbReference type="GO" id="GO:0005737">
    <property type="term" value="C:cytoplasm"/>
    <property type="evidence" value="ECO:0007669"/>
    <property type="project" value="TreeGrafter"/>
</dbReference>
<comment type="cofactor">
    <cofactor evidence="1">
        <name>Fe cation</name>
        <dbReference type="ChEBI" id="CHEBI:24875"/>
    </cofactor>
</comment>
<keyword evidence="4" id="KW-0812">Transmembrane</keyword>
<evidence type="ECO:0000256" key="12">
    <source>
        <dbReference type="ARBA" id="ARBA00023136"/>
    </source>
</evidence>
<evidence type="ECO:0000256" key="9">
    <source>
        <dbReference type="ARBA" id="ARBA00023002"/>
    </source>
</evidence>
<dbReference type="GO" id="GO:0051537">
    <property type="term" value="F:2 iron, 2 sulfur cluster binding"/>
    <property type="evidence" value="ECO:0007669"/>
    <property type="project" value="UniProtKB-KW"/>
</dbReference>
<dbReference type="STRING" id="134849.SAMN05443668_11648"/>
<protein>
    <recommendedName>
        <fullName evidence="16">cholesterol 7-desaturase</fullName>
        <ecNumber evidence="16">1.14.19.21</ecNumber>
    </recommendedName>
    <alternativeName>
        <fullName evidence="17">Rieske-type oxygenase</fullName>
    </alternativeName>
</protein>
<comment type="pathway">
    <text evidence="14">Steroid hormone biosynthesis; dafachronic acid biosynthesis.</text>
</comment>
<keyword evidence="6" id="KW-0479">Metal-binding</keyword>
<evidence type="ECO:0000256" key="20">
    <source>
        <dbReference type="ARBA" id="ARBA00049548"/>
    </source>
</evidence>
<accession>A0A1M7RK25</accession>
<comment type="catalytic activity">
    <reaction evidence="20">
        <text>cholesterol + NADPH + O2 + H(+) = 7-dehydrocholesterol + NADP(+) + 2 H2O</text>
        <dbReference type="Rhea" id="RHEA:45024"/>
        <dbReference type="ChEBI" id="CHEBI:15377"/>
        <dbReference type="ChEBI" id="CHEBI:15378"/>
        <dbReference type="ChEBI" id="CHEBI:15379"/>
        <dbReference type="ChEBI" id="CHEBI:16113"/>
        <dbReference type="ChEBI" id="CHEBI:17759"/>
        <dbReference type="ChEBI" id="CHEBI:57783"/>
        <dbReference type="ChEBI" id="CHEBI:58349"/>
        <dbReference type="EC" id="1.14.19.21"/>
    </reaction>
    <physiologicalReaction direction="left-to-right" evidence="20">
        <dbReference type="Rhea" id="RHEA:45025"/>
    </physiologicalReaction>
</comment>
<dbReference type="InterPro" id="IPR017941">
    <property type="entry name" value="Rieske_2Fe-2S"/>
</dbReference>
<dbReference type="GO" id="GO:0046872">
    <property type="term" value="F:metal ion binding"/>
    <property type="evidence" value="ECO:0007669"/>
    <property type="project" value="UniProtKB-KW"/>
</dbReference>
<comment type="similarity">
    <text evidence="15">Belongs to the cholesterol 7-desaturase family.</text>
</comment>
<dbReference type="GO" id="GO:0170056">
    <property type="term" value="F:cholesterol 7-desaturase [NAD(P)H] activity"/>
    <property type="evidence" value="ECO:0007669"/>
    <property type="project" value="UniProtKB-EC"/>
</dbReference>
<keyword evidence="11" id="KW-0411">Iron-sulfur</keyword>
<keyword evidence="5" id="KW-0001">2Fe-2S</keyword>
<evidence type="ECO:0000256" key="4">
    <source>
        <dbReference type="ARBA" id="ARBA00022692"/>
    </source>
</evidence>
<evidence type="ECO:0000256" key="10">
    <source>
        <dbReference type="ARBA" id="ARBA00023004"/>
    </source>
</evidence>
<comment type="subunit">
    <text evidence="18">Homotrimer. The two-component system 3-ketosteroid-9-alpha-monooxygenase is composed of an oxygenase component KshA and a reductase component KshB.</text>
</comment>
<reference evidence="22 23" key="1">
    <citation type="submission" date="2016-11" db="EMBL/GenBank/DDBJ databases">
        <authorList>
            <person name="Jaros S."/>
            <person name="Januszkiewicz K."/>
            <person name="Wedrychowicz H."/>
        </authorList>
    </citation>
    <scope>NUCLEOTIDE SEQUENCE [LARGE SCALE GENOMIC DNA]</scope>
    <source>
        <strain evidence="22 23">DSM 46144</strain>
    </source>
</reference>
<keyword evidence="13" id="KW-0753">Steroid metabolism</keyword>
<evidence type="ECO:0000256" key="11">
    <source>
        <dbReference type="ARBA" id="ARBA00023014"/>
    </source>
</evidence>
<comment type="pathway">
    <text evidence="3">Hormone biosynthesis.</text>
</comment>
<evidence type="ECO:0000256" key="13">
    <source>
        <dbReference type="ARBA" id="ARBA00023221"/>
    </source>
</evidence>
<proteinExistence type="inferred from homology"/>
<evidence type="ECO:0000259" key="21">
    <source>
        <dbReference type="PROSITE" id="PS51296"/>
    </source>
</evidence>
<keyword evidence="13" id="KW-0443">Lipid metabolism</keyword>
<keyword evidence="23" id="KW-1185">Reference proteome</keyword>
<evidence type="ECO:0000256" key="8">
    <source>
        <dbReference type="ARBA" id="ARBA00022989"/>
    </source>
</evidence>
<dbReference type="RefSeq" id="WP_073263571.1">
    <property type="nucleotide sequence ID" value="NZ_FRCS01000016.1"/>
</dbReference>
<organism evidence="22 23">
    <name type="scientific">Cryptosporangium aurantiacum</name>
    <dbReference type="NCBI Taxonomy" id="134849"/>
    <lineage>
        <taxon>Bacteria</taxon>
        <taxon>Bacillati</taxon>
        <taxon>Actinomycetota</taxon>
        <taxon>Actinomycetes</taxon>
        <taxon>Cryptosporangiales</taxon>
        <taxon>Cryptosporangiaceae</taxon>
        <taxon>Cryptosporangium</taxon>
    </lineage>
</organism>
<keyword evidence="7" id="KW-0442">Lipid degradation</keyword>
<dbReference type="EMBL" id="FRCS01000016">
    <property type="protein sequence ID" value="SHN46512.1"/>
    <property type="molecule type" value="Genomic_DNA"/>
</dbReference>
<dbReference type="InterPro" id="IPR050584">
    <property type="entry name" value="Cholesterol_7-desaturase"/>
</dbReference>
<keyword evidence="8" id="KW-1133">Transmembrane helix</keyword>